<dbReference type="KEGG" id="tki:TKV_c21520"/>
<sequence length="54" mass="5829">MKFWVKDDTLIVKGDFYSLSSGLLGGILKAQIPEEAMINAVITVTKAKSAVCLN</sequence>
<evidence type="ECO:0000313" key="1">
    <source>
        <dbReference type="EMBL" id="AIS53284.1"/>
    </source>
</evidence>
<keyword evidence="2" id="KW-1185">Reference proteome</keyword>
<protein>
    <submittedName>
        <fullName evidence="1">Uncharacterized protein</fullName>
    </submittedName>
</protein>
<proteinExistence type="predicted"/>
<dbReference type="Proteomes" id="UP000029669">
    <property type="component" value="Chromosome"/>
</dbReference>
<dbReference type="EMBL" id="CP009170">
    <property type="protein sequence ID" value="AIS53284.1"/>
    <property type="molecule type" value="Genomic_DNA"/>
</dbReference>
<gene>
    <name evidence="1" type="ORF">TKV_c21520</name>
</gene>
<dbReference type="RefSeq" id="WP_158506610.1">
    <property type="nucleotide sequence ID" value="NZ_CP009170.1"/>
</dbReference>
<accession>A0A097ATZ2</accession>
<dbReference type="AlphaFoldDB" id="A0A097ATZ2"/>
<evidence type="ECO:0000313" key="2">
    <source>
        <dbReference type="Proteomes" id="UP000029669"/>
    </source>
</evidence>
<dbReference type="HOGENOM" id="CLU_3048945_0_0_9"/>
<organism evidence="1 2">
    <name type="scientific">Thermoanaerobacter kivui</name>
    <name type="common">Acetogenium kivui</name>
    <dbReference type="NCBI Taxonomy" id="2325"/>
    <lineage>
        <taxon>Bacteria</taxon>
        <taxon>Bacillati</taxon>
        <taxon>Bacillota</taxon>
        <taxon>Clostridia</taxon>
        <taxon>Thermoanaerobacterales</taxon>
        <taxon>Thermoanaerobacteraceae</taxon>
        <taxon>Thermoanaerobacter</taxon>
    </lineage>
</organism>
<reference evidence="2" key="1">
    <citation type="journal article" date="2015" name="Genome Announc.">
        <title>Whole-Genome Sequences of 80 Environmental and Clinical Isolates of Burkholderia pseudomallei.</title>
        <authorList>
            <person name="Johnson S.L."/>
            <person name="Baker A.L."/>
            <person name="Chain P.S."/>
            <person name="Currie B.J."/>
            <person name="Daligault H.E."/>
            <person name="Davenport K.W."/>
            <person name="Davis C.B."/>
            <person name="Inglis T.J."/>
            <person name="Kaestli M."/>
            <person name="Koren S."/>
            <person name="Mayo M."/>
            <person name="Merritt A.J."/>
            <person name="Price E.P."/>
            <person name="Sarovich D.S."/>
            <person name="Warner J."/>
            <person name="Rosovitz M.J."/>
        </authorList>
    </citation>
    <scope>NUCLEOTIDE SEQUENCE [LARGE SCALE GENOMIC DNA]</scope>
    <source>
        <strain evidence="2">DSM 2030</strain>
    </source>
</reference>
<name>A0A097ATZ2_THEKI</name>